<sequence>MKTGVAKPVGEHRTVLLQVTDIVPVDMDEVDLFPCHDRRGG</sequence>
<reference evidence="2" key="1">
    <citation type="journal article" date="2014" name="Science">
        <title>Ancient hybridizations among the ancestral genomes of bread wheat.</title>
        <authorList>
            <consortium name="International Wheat Genome Sequencing Consortium,"/>
            <person name="Marcussen T."/>
            <person name="Sandve S.R."/>
            <person name="Heier L."/>
            <person name="Spannagl M."/>
            <person name="Pfeifer M."/>
            <person name="Jakobsen K.S."/>
            <person name="Wulff B.B."/>
            <person name="Steuernagel B."/>
            <person name="Mayer K.F."/>
            <person name="Olsen O.A."/>
        </authorList>
    </citation>
    <scope>NUCLEOTIDE SEQUENCE [LARGE SCALE GENOMIC DNA]</scope>
    <source>
        <strain evidence="2">cv. AL8/78</strain>
    </source>
</reference>
<reference evidence="1" key="4">
    <citation type="submission" date="2019-03" db="UniProtKB">
        <authorList>
            <consortium name="EnsemblPlants"/>
        </authorList>
    </citation>
    <scope>IDENTIFICATION</scope>
</reference>
<dbReference type="AlphaFoldDB" id="A0A453S368"/>
<accession>A0A453S368</accession>
<name>A0A453S368_AEGTS</name>
<protein>
    <submittedName>
        <fullName evidence="1">Uncharacterized protein</fullName>
    </submittedName>
</protein>
<dbReference type="Proteomes" id="UP000015105">
    <property type="component" value="Chromosome 7D"/>
</dbReference>
<keyword evidence="2" id="KW-1185">Reference proteome</keyword>
<dbReference type="Gramene" id="AET7Gv20800900.1">
    <property type="protein sequence ID" value="AET7Gv20800900.1"/>
    <property type="gene ID" value="AET7Gv20800900"/>
</dbReference>
<dbReference type="EnsemblPlants" id="AET7Gv20800900.1">
    <property type="protein sequence ID" value="AET7Gv20800900.1"/>
    <property type="gene ID" value="AET7Gv20800900"/>
</dbReference>
<evidence type="ECO:0000313" key="2">
    <source>
        <dbReference type="Proteomes" id="UP000015105"/>
    </source>
</evidence>
<reference evidence="1" key="5">
    <citation type="journal article" date="2021" name="G3 (Bethesda)">
        <title>Aegilops tauschii genome assembly Aet v5.0 features greater sequence contiguity and improved annotation.</title>
        <authorList>
            <person name="Wang L."/>
            <person name="Zhu T."/>
            <person name="Rodriguez J.C."/>
            <person name="Deal K.R."/>
            <person name="Dubcovsky J."/>
            <person name="McGuire P.E."/>
            <person name="Lux T."/>
            <person name="Spannagl M."/>
            <person name="Mayer K.F.X."/>
            <person name="Baldrich P."/>
            <person name="Meyers B.C."/>
            <person name="Huo N."/>
            <person name="Gu Y.Q."/>
            <person name="Zhou H."/>
            <person name="Devos K.M."/>
            <person name="Bennetzen J.L."/>
            <person name="Unver T."/>
            <person name="Budak H."/>
            <person name="Gulick P.J."/>
            <person name="Galiba G."/>
            <person name="Kalapos B."/>
            <person name="Nelson D.R."/>
            <person name="Li P."/>
            <person name="You F.M."/>
            <person name="Luo M.C."/>
            <person name="Dvorak J."/>
        </authorList>
    </citation>
    <scope>NUCLEOTIDE SEQUENCE [LARGE SCALE GENOMIC DNA]</scope>
    <source>
        <strain evidence="1">cv. AL8/78</strain>
    </source>
</reference>
<evidence type="ECO:0000313" key="1">
    <source>
        <dbReference type="EnsemblPlants" id="AET7Gv20800900.1"/>
    </source>
</evidence>
<reference evidence="2" key="2">
    <citation type="journal article" date="2017" name="Nat. Plants">
        <title>The Aegilops tauschii genome reveals multiple impacts of transposons.</title>
        <authorList>
            <person name="Zhao G."/>
            <person name="Zou C."/>
            <person name="Li K."/>
            <person name="Wang K."/>
            <person name="Li T."/>
            <person name="Gao L."/>
            <person name="Zhang X."/>
            <person name="Wang H."/>
            <person name="Yang Z."/>
            <person name="Liu X."/>
            <person name="Jiang W."/>
            <person name="Mao L."/>
            <person name="Kong X."/>
            <person name="Jiao Y."/>
            <person name="Jia J."/>
        </authorList>
    </citation>
    <scope>NUCLEOTIDE SEQUENCE [LARGE SCALE GENOMIC DNA]</scope>
    <source>
        <strain evidence="2">cv. AL8/78</strain>
    </source>
</reference>
<organism evidence="1 2">
    <name type="scientific">Aegilops tauschii subsp. strangulata</name>
    <name type="common">Goatgrass</name>
    <dbReference type="NCBI Taxonomy" id="200361"/>
    <lineage>
        <taxon>Eukaryota</taxon>
        <taxon>Viridiplantae</taxon>
        <taxon>Streptophyta</taxon>
        <taxon>Embryophyta</taxon>
        <taxon>Tracheophyta</taxon>
        <taxon>Spermatophyta</taxon>
        <taxon>Magnoliopsida</taxon>
        <taxon>Liliopsida</taxon>
        <taxon>Poales</taxon>
        <taxon>Poaceae</taxon>
        <taxon>BOP clade</taxon>
        <taxon>Pooideae</taxon>
        <taxon>Triticodae</taxon>
        <taxon>Triticeae</taxon>
        <taxon>Triticinae</taxon>
        <taxon>Aegilops</taxon>
    </lineage>
</organism>
<reference evidence="1" key="3">
    <citation type="journal article" date="2017" name="Nature">
        <title>Genome sequence of the progenitor of the wheat D genome Aegilops tauschii.</title>
        <authorList>
            <person name="Luo M.C."/>
            <person name="Gu Y.Q."/>
            <person name="Puiu D."/>
            <person name="Wang H."/>
            <person name="Twardziok S.O."/>
            <person name="Deal K.R."/>
            <person name="Huo N."/>
            <person name="Zhu T."/>
            <person name="Wang L."/>
            <person name="Wang Y."/>
            <person name="McGuire P.E."/>
            <person name="Liu S."/>
            <person name="Long H."/>
            <person name="Ramasamy R.K."/>
            <person name="Rodriguez J.C."/>
            <person name="Van S.L."/>
            <person name="Yuan L."/>
            <person name="Wang Z."/>
            <person name="Xia Z."/>
            <person name="Xiao L."/>
            <person name="Anderson O.D."/>
            <person name="Ouyang S."/>
            <person name="Liang Y."/>
            <person name="Zimin A.V."/>
            <person name="Pertea G."/>
            <person name="Qi P."/>
            <person name="Bennetzen J.L."/>
            <person name="Dai X."/>
            <person name="Dawson M.W."/>
            <person name="Muller H.G."/>
            <person name="Kugler K."/>
            <person name="Rivarola-Duarte L."/>
            <person name="Spannagl M."/>
            <person name="Mayer K.F.X."/>
            <person name="Lu F.H."/>
            <person name="Bevan M.W."/>
            <person name="Leroy P."/>
            <person name="Li P."/>
            <person name="You F.M."/>
            <person name="Sun Q."/>
            <person name="Liu Z."/>
            <person name="Lyons E."/>
            <person name="Wicker T."/>
            <person name="Salzberg S.L."/>
            <person name="Devos K.M."/>
            <person name="Dvorak J."/>
        </authorList>
    </citation>
    <scope>NUCLEOTIDE SEQUENCE [LARGE SCALE GENOMIC DNA]</scope>
    <source>
        <strain evidence="1">cv. AL8/78</strain>
    </source>
</reference>
<proteinExistence type="predicted"/>